<organism evidence="4 5">
    <name type="scientific">Plakobranchus ocellatus</name>
    <dbReference type="NCBI Taxonomy" id="259542"/>
    <lineage>
        <taxon>Eukaryota</taxon>
        <taxon>Metazoa</taxon>
        <taxon>Spiralia</taxon>
        <taxon>Lophotrochozoa</taxon>
        <taxon>Mollusca</taxon>
        <taxon>Gastropoda</taxon>
        <taxon>Heterobranchia</taxon>
        <taxon>Euthyneura</taxon>
        <taxon>Panpulmonata</taxon>
        <taxon>Sacoglossa</taxon>
        <taxon>Placobranchoidea</taxon>
        <taxon>Plakobranchidae</taxon>
        <taxon>Plakobranchus</taxon>
    </lineage>
</organism>
<evidence type="ECO:0000259" key="3">
    <source>
        <dbReference type="PROSITE" id="PS50158"/>
    </source>
</evidence>
<keyword evidence="1" id="KW-0862">Zinc</keyword>
<keyword evidence="4" id="KW-0808">Transferase</keyword>
<feature type="domain" description="CCHC-type" evidence="3">
    <location>
        <begin position="239"/>
        <end position="252"/>
    </location>
</feature>
<dbReference type="AlphaFoldDB" id="A0AAV4B2B7"/>
<dbReference type="GO" id="GO:0003690">
    <property type="term" value="F:double-stranded DNA binding"/>
    <property type="evidence" value="ECO:0007669"/>
    <property type="project" value="InterPro"/>
</dbReference>
<dbReference type="Gene3D" id="4.10.60.10">
    <property type="entry name" value="Zinc finger, CCHC-type"/>
    <property type="match status" value="1"/>
</dbReference>
<dbReference type="GO" id="GO:0003723">
    <property type="term" value="F:RNA binding"/>
    <property type="evidence" value="ECO:0007669"/>
    <property type="project" value="InterPro"/>
</dbReference>
<dbReference type="InterPro" id="IPR001878">
    <property type="entry name" value="Znf_CCHC"/>
</dbReference>
<evidence type="ECO:0000313" key="4">
    <source>
        <dbReference type="EMBL" id="GFO13745.1"/>
    </source>
</evidence>
<keyword evidence="5" id="KW-1185">Reference proteome</keyword>
<dbReference type="PROSITE" id="PS50158">
    <property type="entry name" value="ZF_CCHC"/>
    <property type="match status" value="1"/>
</dbReference>
<protein>
    <submittedName>
        <fullName evidence="4">RNA-directed DNA polymerase from mobile element jockey</fullName>
    </submittedName>
</protein>
<dbReference type="GO" id="GO:0002218">
    <property type="term" value="P:activation of innate immune response"/>
    <property type="evidence" value="ECO:0007669"/>
    <property type="project" value="InterPro"/>
</dbReference>
<reference evidence="4 5" key="1">
    <citation type="journal article" date="2021" name="Elife">
        <title>Chloroplast acquisition without the gene transfer in kleptoplastic sea slugs, Plakobranchus ocellatus.</title>
        <authorList>
            <person name="Maeda T."/>
            <person name="Takahashi S."/>
            <person name="Yoshida T."/>
            <person name="Shimamura S."/>
            <person name="Takaki Y."/>
            <person name="Nagai Y."/>
            <person name="Toyoda A."/>
            <person name="Suzuki Y."/>
            <person name="Arimoto A."/>
            <person name="Ishii H."/>
            <person name="Satoh N."/>
            <person name="Nishiyama T."/>
            <person name="Hasebe M."/>
            <person name="Maruyama T."/>
            <person name="Minagawa J."/>
            <person name="Obokata J."/>
            <person name="Shigenobu S."/>
        </authorList>
    </citation>
    <scope>NUCLEOTIDE SEQUENCE [LARGE SCALE GENOMIC DNA]</scope>
</reference>
<keyword evidence="4" id="KW-0548">Nucleotidyltransferase</keyword>
<dbReference type="PANTHER" id="PTHR22639:SF3">
    <property type="entry name" value="ZINC FINGER CCHC DOMAIN-CONTAINING PROTEIN 3"/>
    <property type="match status" value="1"/>
</dbReference>
<evidence type="ECO:0000256" key="2">
    <source>
        <dbReference type="SAM" id="MobiDB-lite"/>
    </source>
</evidence>
<dbReference type="GO" id="GO:0008270">
    <property type="term" value="F:zinc ion binding"/>
    <property type="evidence" value="ECO:0007669"/>
    <property type="project" value="UniProtKB-KW"/>
</dbReference>
<keyword evidence="1" id="KW-0479">Metal-binding</keyword>
<feature type="region of interest" description="Disordered" evidence="2">
    <location>
        <begin position="1"/>
        <end position="26"/>
    </location>
</feature>
<dbReference type="InterPro" id="IPR036875">
    <property type="entry name" value="Znf_CCHC_sf"/>
</dbReference>
<proteinExistence type="predicted"/>
<dbReference type="PANTHER" id="PTHR22639">
    <property type="entry name" value="GAG-RELATED PROTEIN"/>
    <property type="match status" value="1"/>
</dbReference>
<dbReference type="InterPro" id="IPR005135">
    <property type="entry name" value="Endo/exonuclease/phosphatase"/>
</dbReference>
<sequence length="785" mass="85743">MLRGQTSSTKYSPTWEKTSAKKVKEQKPCIEAARGAASVASKRKVEDLPTLMSVSPFAGWSPFKKLMVISSKGSAKVADKSPFKIHRELKSILGDETIEVTKLGSGDLMVELKSNDQSKKLGAIATFLDIPVTVSPHKSLNSSKGVIRSRDLRCCSEEEMVEELSSVTHARRIKVRRGEDKIQTDTVFLTFDSPKPPSRICAGYLTLYVRLYVPRPMRCYKCQRYGHGKDRCKKPATVCVRCGKGGHVERDCSADPHCVNCRGDHAASSKTCPKFLEEQAILRYKAENGGIFQQARKAVVVEIHKTISTRTFASAIKSQLRTNPAALPKDGGISAPSAPPKGKKAQKDSPAPSPQGAAETEVPAKRRAKKSKRQEAPRETVNRFAPLAMDAEDTITSIWGDSSTPSSPRASASPMECPPSPSKPQSPSKSRPPPPAVKPQGSPPSPSPPYPFTPEVQECRLEKGQVPPRGYTLLLPQGGSPGGEAALLIRYGTRFSEIDLKTGLHAAAATISLEKTLTICFLCLPPNSPVSKLSLAELFEQLQKPFLVLGYFNAHSPAWGDSRRDGQGRMLEEFIAENDFIILNSGEQTFVHSAYHSTGYYSSTCLLGHFLLPRREGSSDPHKSLNCPKGVIALVIYGVARRRRLFRSCEATLTLGTSKCAGYICLCCQDSTLNEVSSAPNGWQQEVPFCPAQGANSPEGFTSSQFPESSRNQTLAKCRAKKSKRQEAPRETFNRFAPLAMEAEETISSIWGHSFTPSSPKVSAYPCRNSLFHMPATAFTLFGIF</sequence>
<feature type="compositionally biased region" description="Low complexity" evidence="2">
    <location>
        <begin position="402"/>
        <end position="414"/>
    </location>
</feature>
<evidence type="ECO:0000256" key="1">
    <source>
        <dbReference type="PROSITE-ProRule" id="PRU00047"/>
    </source>
</evidence>
<keyword evidence="4" id="KW-0695">RNA-directed DNA polymerase</keyword>
<accession>A0AAV4B2B7</accession>
<dbReference type="InterPro" id="IPR042509">
    <property type="entry name" value="ZCCHC3"/>
</dbReference>
<comment type="caution">
    <text evidence="4">The sequence shown here is derived from an EMBL/GenBank/DDBJ whole genome shotgun (WGS) entry which is preliminary data.</text>
</comment>
<name>A0AAV4B2B7_9GAST</name>
<dbReference type="SMART" id="SM00343">
    <property type="entry name" value="ZnF_C2HC"/>
    <property type="match status" value="2"/>
</dbReference>
<dbReference type="Gene3D" id="3.60.10.10">
    <property type="entry name" value="Endonuclease/exonuclease/phosphatase"/>
    <property type="match status" value="1"/>
</dbReference>
<gene>
    <name evidence="4" type="ORF">PoB_004025000</name>
</gene>
<dbReference type="Proteomes" id="UP000735302">
    <property type="component" value="Unassembled WGS sequence"/>
</dbReference>
<feature type="compositionally biased region" description="Pro residues" evidence="2">
    <location>
        <begin position="416"/>
        <end position="452"/>
    </location>
</feature>
<dbReference type="EMBL" id="BLXT01004499">
    <property type="protein sequence ID" value="GFO13745.1"/>
    <property type="molecule type" value="Genomic_DNA"/>
</dbReference>
<dbReference type="SUPFAM" id="SSF57756">
    <property type="entry name" value="Retrovirus zinc finger-like domains"/>
    <property type="match status" value="1"/>
</dbReference>
<dbReference type="GO" id="GO:0003964">
    <property type="term" value="F:RNA-directed DNA polymerase activity"/>
    <property type="evidence" value="ECO:0007669"/>
    <property type="project" value="UniProtKB-KW"/>
</dbReference>
<evidence type="ECO:0000313" key="5">
    <source>
        <dbReference type="Proteomes" id="UP000735302"/>
    </source>
</evidence>
<feature type="region of interest" description="Disordered" evidence="2">
    <location>
        <begin position="323"/>
        <end position="454"/>
    </location>
</feature>
<dbReference type="Pfam" id="PF14529">
    <property type="entry name" value="Exo_endo_phos_2"/>
    <property type="match status" value="1"/>
</dbReference>
<keyword evidence="1" id="KW-0863">Zinc-finger</keyword>
<dbReference type="SUPFAM" id="SSF56219">
    <property type="entry name" value="DNase I-like"/>
    <property type="match status" value="1"/>
</dbReference>
<feature type="compositionally biased region" description="Polar residues" evidence="2">
    <location>
        <begin position="1"/>
        <end position="17"/>
    </location>
</feature>
<dbReference type="InterPro" id="IPR036691">
    <property type="entry name" value="Endo/exonu/phosph_ase_sf"/>
</dbReference>